<evidence type="ECO:0000313" key="6">
    <source>
        <dbReference type="EMBL" id="SDU84957.1"/>
    </source>
</evidence>
<name>A0A1H2LVE2_9ACTN</name>
<dbReference type="CDD" id="cd03468">
    <property type="entry name" value="PolY_like"/>
    <property type="match status" value="1"/>
</dbReference>
<dbReference type="Proteomes" id="UP000198825">
    <property type="component" value="Chromosome I"/>
</dbReference>
<sequence length="572" mass="61244">MSTLLTLDEPGTPDVPGGPAVPDESPDESPVGGARPVRTSQSTGKAAAPRVMVVWCPDWPVVAASAELGLAVTDPVAVIEAGEVHACSEEARRDGVRRGMRRRDAVAHCPDLVCVDHSPERDVRAFEAVLAAVEQVSATVTLIRPGLCALGVPRRFYGGEKEAAAVVAEHLVAAGVWDCRAGIADGMFTAEQAAKQAAPQESVVVPAGGSRRFLSRLPVAVLDDLEQVSLFRRLGLRTLGDLAALPVRDVATRFGAPGAWLHRLARGADGRPAVPRQPPRELDAHVDFAPGLETIEPIAFSTRRTAEAFVARLSEHGLVCSEVRIEVSGERGWLGSRVWAHPRWFNAADLVDRLYWQLQGDPAPEPVETVRIVPESVESLADHGEGLWGSAPDERIVRGVARLQGMLGPEQVLVPSLQGGRSPRDRQALTPWGERAADHRPAGLPWPGSLPPPAPTRVLPEPLPAVVLSAEGMPVRLTGRGAVSSEPVHVRVGRPDRPAGRRAATAPAGQASGTGTTDLLVDAWAGPWPIDELWWDPQAARQVARFQVVAVDGTAWLLLVEDGQWWVEARYE</sequence>
<feature type="domain" description="UmuC" evidence="5">
    <location>
        <begin position="75"/>
        <end position="226"/>
    </location>
</feature>
<dbReference type="AlphaFoldDB" id="A0A1H2LVE2"/>
<dbReference type="InterPro" id="IPR043502">
    <property type="entry name" value="DNA/RNA_pol_sf"/>
</dbReference>
<dbReference type="Gene3D" id="1.10.150.20">
    <property type="entry name" value="5' to 3' exonuclease, C-terminal subdomain"/>
    <property type="match status" value="1"/>
</dbReference>
<comment type="function">
    <text evidence="3">Poorly processive, error-prone DNA polymerase involved in untargeted mutagenesis. Copies undamaged DNA at stalled replication forks, which arise in vivo from mismatched or misaligned primer ends. These misaligned primers can be extended by PolIV. Exhibits no 3'-5' exonuclease (proofreading) activity. May be involved in translesional synthesis, in conjunction with the beta clamp from PolIII.</text>
</comment>
<comment type="similarity">
    <text evidence="1">Belongs to the DNA polymerase type-Y family.</text>
</comment>
<dbReference type="InterPro" id="IPR043128">
    <property type="entry name" value="Rev_trsase/Diguanyl_cyclase"/>
</dbReference>
<dbReference type="EMBL" id="LT629799">
    <property type="protein sequence ID" value="SDU84957.1"/>
    <property type="molecule type" value="Genomic_DNA"/>
</dbReference>
<proteinExistence type="inferred from homology"/>
<feature type="region of interest" description="Disordered" evidence="4">
    <location>
        <begin position="1"/>
        <end position="43"/>
    </location>
</feature>
<evidence type="ECO:0000256" key="4">
    <source>
        <dbReference type="SAM" id="MobiDB-lite"/>
    </source>
</evidence>
<dbReference type="STRING" id="546874.SAMN04488544_0918"/>
<dbReference type="PANTHER" id="PTHR35369">
    <property type="entry name" value="BLR3025 PROTEIN-RELATED"/>
    <property type="match status" value="1"/>
</dbReference>
<evidence type="ECO:0000313" key="7">
    <source>
        <dbReference type="Proteomes" id="UP000198825"/>
    </source>
</evidence>
<dbReference type="RefSeq" id="WP_231918437.1">
    <property type="nucleotide sequence ID" value="NZ_LT629799.1"/>
</dbReference>
<dbReference type="Gene3D" id="3.40.1170.60">
    <property type="match status" value="1"/>
</dbReference>
<dbReference type="Pfam" id="PF00817">
    <property type="entry name" value="IMS"/>
    <property type="match status" value="1"/>
</dbReference>
<dbReference type="SUPFAM" id="SSF56672">
    <property type="entry name" value="DNA/RNA polymerases"/>
    <property type="match status" value="1"/>
</dbReference>
<dbReference type="GO" id="GO:0006281">
    <property type="term" value="P:DNA repair"/>
    <property type="evidence" value="ECO:0007669"/>
    <property type="project" value="InterPro"/>
</dbReference>
<dbReference type="InterPro" id="IPR001126">
    <property type="entry name" value="UmuC"/>
</dbReference>
<feature type="compositionally biased region" description="Low complexity" evidence="4">
    <location>
        <begin position="501"/>
        <end position="515"/>
    </location>
</feature>
<keyword evidence="7" id="KW-1185">Reference proteome</keyword>
<feature type="region of interest" description="Disordered" evidence="4">
    <location>
        <begin position="492"/>
        <end position="515"/>
    </location>
</feature>
<dbReference type="InterPro" id="IPR050356">
    <property type="entry name" value="SulA_CellDiv_inhibitor"/>
</dbReference>
<evidence type="ECO:0000259" key="5">
    <source>
        <dbReference type="PROSITE" id="PS50173"/>
    </source>
</evidence>
<dbReference type="PROSITE" id="PS50173">
    <property type="entry name" value="UMUC"/>
    <property type="match status" value="1"/>
</dbReference>
<organism evidence="6 7">
    <name type="scientific">Microlunatus sagamiharensis</name>
    <dbReference type="NCBI Taxonomy" id="546874"/>
    <lineage>
        <taxon>Bacteria</taxon>
        <taxon>Bacillati</taxon>
        <taxon>Actinomycetota</taxon>
        <taxon>Actinomycetes</taxon>
        <taxon>Propionibacteriales</taxon>
        <taxon>Propionibacteriaceae</taxon>
        <taxon>Microlunatus</taxon>
    </lineage>
</organism>
<evidence type="ECO:0000256" key="3">
    <source>
        <dbReference type="ARBA" id="ARBA00025589"/>
    </source>
</evidence>
<protein>
    <submittedName>
        <fullName evidence="6">Protein ImuB</fullName>
    </submittedName>
</protein>
<accession>A0A1H2LVE2</accession>
<dbReference type="Gene3D" id="3.30.70.270">
    <property type="match status" value="1"/>
</dbReference>
<gene>
    <name evidence="6" type="ORF">SAMN04488544_0918</name>
</gene>
<keyword evidence="2" id="KW-0227">DNA damage</keyword>
<reference evidence="7" key="1">
    <citation type="submission" date="2016-10" db="EMBL/GenBank/DDBJ databases">
        <authorList>
            <person name="Varghese N."/>
            <person name="Submissions S."/>
        </authorList>
    </citation>
    <scope>NUCLEOTIDE SEQUENCE [LARGE SCALE GENOMIC DNA]</scope>
    <source>
        <strain evidence="7">DSM 21743</strain>
    </source>
</reference>
<evidence type="ECO:0000256" key="2">
    <source>
        <dbReference type="ARBA" id="ARBA00022763"/>
    </source>
</evidence>
<evidence type="ECO:0000256" key="1">
    <source>
        <dbReference type="ARBA" id="ARBA00010945"/>
    </source>
</evidence>
<dbReference type="PANTHER" id="PTHR35369:SF2">
    <property type="entry name" value="BLR3025 PROTEIN"/>
    <property type="match status" value="1"/>
</dbReference>